<dbReference type="GO" id="GO:0009307">
    <property type="term" value="P:DNA restriction-modification system"/>
    <property type="evidence" value="ECO:0007669"/>
    <property type="project" value="UniProtKB-KW"/>
</dbReference>
<protein>
    <recommendedName>
        <fullName evidence="5">Restriction endonuclease subunit S</fullName>
    </recommendedName>
</protein>
<proteinExistence type="predicted"/>
<dbReference type="InterPro" id="IPR044946">
    <property type="entry name" value="Restrct_endonuc_typeI_TRD_sf"/>
</dbReference>
<dbReference type="Gene3D" id="3.90.220.20">
    <property type="entry name" value="DNA methylase specificity domains"/>
    <property type="match status" value="1"/>
</dbReference>
<evidence type="ECO:0000313" key="4">
    <source>
        <dbReference type="Proteomes" id="UP000254337"/>
    </source>
</evidence>
<evidence type="ECO:0008006" key="5">
    <source>
        <dbReference type="Google" id="ProtNLM"/>
    </source>
</evidence>
<evidence type="ECO:0000313" key="3">
    <source>
        <dbReference type="EMBL" id="AXL22211.1"/>
    </source>
</evidence>
<accession>A0A346B268</accession>
<dbReference type="REBASE" id="264944">
    <property type="entry name" value="S2.MspAJH120ORF11925P"/>
</dbReference>
<dbReference type="RefSeq" id="WP_107195727.1">
    <property type="nucleotide sequence ID" value="NZ_CP029462.1"/>
</dbReference>
<gene>
    <name evidence="3" type="ORF">DKB62_11920</name>
</gene>
<dbReference type="Proteomes" id="UP000254337">
    <property type="component" value="Chromosome"/>
</dbReference>
<dbReference type="SUPFAM" id="SSF116734">
    <property type="entry name" value="DNA methylase specificity domain"/>
    <property type="match status" value="1"/>
</dbReference>
<keyword evidence="1" id="KW-0680">Restriction system</keyword>
<dbReference type="EMBL" id="CP029462">
    <property type="protein sequence ID" value="AXL22211.1"/>
    <property type="molecule type" value="Genomic_DNA"/>
</dbReference>
<keyword evidence="2" id="KW-0238">DNA-binding</keyword>
<dbReference type="AlphaFoldDB" id="A0A346B268"/>
<dbReference type="OrthoDB" id="5679005at2"/>
<keyword evidence="4" id="KW-1185">Reference proteome</keyword>
<dbReference type="GO" id="GO:0003677">
    <property type="term" value="F:DNA binding"/>
    <property type="evidence" value="ECO:0007669"/>
    <property type="project" value="UniProtKB-KW"/>
</dbReference>
<dbReference type="KEGG" id="meg:DKB62_11920"/>
<reference evidence="3 4" key="1">
    <citation type="submission" date="2018-05" db="EMBL/GenBank/DDBJ databases">
        <title>Complete genome sequence of Megasphaera sp. AJH120T, isolated from the ceca of a chicken.</title>
        <authorList>
            <person name="Maki J."/>
            <person name="Looft T."/>
        </authorList>
    </citation>
    <scope>NUCLEOTIDE SEQUENCE [LARGE SCALE GENOMIC DNA]</scope>
    <source>
        <strain evidence="3 4">AJH120</strain>
    </source>
</reference>
<evidence type="ECO:0000256" key="1">
    <source>
        <dbReference type="ARBA" id="ARBA00022747"/>
    </source>
</evidence>
<organism evidence="3 4">
    <name type="scientific">Megasphaera stantonii</name>
    <dbReference type="NCBI Taxonomy" id="2144175"/>
    <lineage>
        <taxon>Bacteria</taxon>
        <taxon>Bacillati</taxon>
        <taxon>Bacillota</taxon>
        <taxon>Negativicutes</taxon>
        <taxon>Veillonellales</taxon>
        <taxon>Veillonellaceae</taxon>
        <taxon>Megasphaera</taxon>
    </lineage>
</organism>
<evidence type="ECO:0000256" key="2">
    <source>
        <dbReference type="ARBA" id="ARBA00023125"/>
    </source>
</evidence>
<sequence length="190" mass="22173">MKVSDVVQLLSGPNASRIKKKYDNGLLYTVADIELDLSQMGTKKKVKKRDMPDFFTQTGDVVISLMKQQAAIVTPMNAGKILTSNFVKCQFDEKLLDAWYFCYWINESGEVKRQNYRNVSLSVYTPRFVDELEMRLPPIEMQRQIGKLYKNLKHMQGLMDKQKDDWTHFTLQIIRNTTREVMEYGDNGKQ</sequence>
<name>A0A346B268_9FIRM</name>